<sequence>MATHRLPFDRIQRGFEMMRGKEDWSVPTFVDTPHYAARTPPVKLRLELDRREIADGGMNPPPVVVDLDILEDTCPES</sequence>
<evidence type="ECO:0000313" key="2">
    <source>
        <dbReference type="Proteomes" id="UP000199013"/>
    </source>
</evidence>
<dbReference type="EMBL" id="FLUV01002323">
    <property type="protein sequence ID" value="SBW28249.1"/>
    <property type="molecule type" value="Genomic_DNA"/>
</dbReference>
<keyword evidence="2" id="KW-1185">Reference proteome</keyword>
<organism evidence="1 2">
    <name type="scientific">Candidatus Protofrankia californiensis</name>
    <dbReference type="NCBI Taxonomy" id="1839754"/>
    <lineage>
        <taxon>Bacteria</taxon>
        <taxon>Bacillati</taxon>
        <taxon>Actinomycetota</taxon>
        <taxon>Actinomycetes</taxon>
        <taxon>Frankiales</taxon>
        <taxon>Frankiaceae</taxon>
        <taxon>Protofrankia</taxon>
    </lineage>
</organism>
<reference evidence="2" key="1">
    <citation type="submission" date="2016-02" db="EMBL/GenBank/DDBJ databases">
        <authorList>
            <person name="Wibberg D."/>
        </authorList>
    </citation>
    <scope>NUCLEOTIDE SEQUENCE [LARGE SCALE GENOMIC DNA]</scope>
</reference>
<evidence type="ECO:0000313" key="1">
    <source>
        <dbReference type="EMBL" id="SBW28249.1"/>
    </source>
</evidence>
<name>A0A1C3PEK8_9ACTN</name>
<dbReference type="Proteomes" id="UP000199013">
    <property type="component" value="Unassembled WGS sequence"/>
</dbReference>
<dbReference type="AlphaFoldDB" id="A0A1C3PEK8"/>
<gene>
    <name evidence="1" type="ORF">FDG2_5596</name>
</gene>
<proteinExistence type="predicted"/>
<accession>A0A1C3PEK8</accession>
<protein>
    <submittedName>
        <fullName evidence="1">Uncharacterized protein</fullName>
    </submittedName>
</protein>